<comment type="caution">
    <text evidence="1">The sequence shown here is derived from an EMBL/GenBank/DDBJ whole genome shotgun (WGS) entry which is preliminary data.</text>
</comment>
<keyword evidence="2" id="KW-1185">Reference proteome</keyword>
<organism evidence="1 2">
    <name type="scientific">Flagellimonas sediminis</name>
    <dbReference type="NCBI Taxonomy" id="2696468"/>
    <lineage>
        <taxon>Bacteria</taxon>
        <taxon>Pseudomonadati</taxon>
        <taxon>Bacteroidota</taxon>
        <taxon>Flavobacteriia</taxon>
        <taxon>Flavobacteriales</taxon>
        <taxon>Flavobacteriaceae</taxon>
        <taxon>Flagellimonas</taxon>
    </lineage>
</organism>
<evidence type="ECO:0000313" key="1">
    <source>
        <dbReference type="EMBL" id="NDV44888.1"/>
    </source>
</evidence>
<gene>
    <name evidence="1" type="ORF">GTK07_16280</name>
</gene>
<dbReference type="EMBL" id="JAAAMI010000010">
    <property type="protein sequence ID" value="NDV44888.1"/>
    <property type="molecule type" value="Genomic_DNA"/>
</dbReference>
<sequence length="164" mass="18824">MKKAVLVLYAVAIGFLVLSFENPKKKYPSHLSDELITFFESEYLTTIENESLNSLLEKNFSPLFDNVDYVHAQKNEELGYYYIVYAKKDGEPIIKLLKINESDIQNETYTYIDFTNIEVNSQTIYCRQSISTLPNACPLECSYNTNGCRGFECGVYVEGECVQE</sequence>
<dbReference type="RefSeq" id="WP_163636297.1">
    <property type="nucleotide sequence ID" value="NZ_JAAAMI010000010.1"/>
</dbReference>
<name>A0A6I5L4A6_9FLAO</name>
<proteinExistence type="predicted"/>
<protein>
    <submittedName>
        <fullName evidence="1">Uncharacterized protein</fullName>
    </submittedName>
</protein>
<reference evidence="1 2" key="1">
    <citation type="submission" date="2020-01" db="EMBL/GenBank/DDBJ databases">
        <title>Muricauda sediminis sp.nov. 40Bstr401.</title>
        <authorList>
            <person name="Xue Z."/>
            <person name="Zhu S."/>
            <person name="Ren N."/>
            <person name="Chen T."/>
            <person name="Chen X."/>
            <person name="Chen J."/>
            <person name="Yang J."/>
        </authorList>
    </citation>
    <scope>NUCLEOTIDE SEQUENCE [LARGE SCALE GENOMIC DNA]</scope>
    <source>
        <strain evidence="1 2">40Bstr401</strain>
    </source>
</reference>
<accession>A0A6I5L4A6</accession>
<dbReference type="Proteomes" id="UP000468707">
    <property type="component" value="Unassembled WGS sequence"/>
</dbReference>
<dbReference type="AlphaFoldDB" id="A0A6I5L4A6"/>
<evidence type="ECO:0000313" key="2">
    <source>
        <dbReference type="Proteomes" id="UP000468707"/>
    </source>
</evidence>